<dbReference type="PANTHER" id="PTHR21020">
    <property type="entry name" value="ZINC FINGER PROTEIN 800"/>
    <property type="match status" value="1"/>
</dbReference>
<protein>
    <recommendedName>
        <fullName evidence="3">C2H2-type domain-containing protein</fullName>
    </recommendedName>
</protein>
<feature type="region of interest" description="Disordered" evidence="2">
    <location>
        <begin position="1"/>
        <end position="35"/>
    </location>
</feature>
<dbReference type="AlphaFoldDB" id="A0A1B6GF08"/>
<feature type="region of interest" description="Disordered" evidence="2">
    <location>
        <begin position="1009"/>
        <end position="1030"/>
    </location>
</feature>
<dbReference type="InterPro" id="IPR039149">
    <property type="entry name" value="ZNF800"/>
</dbReference>
<dbReference type="PANTHER" id="PTHR21020:SF0">
    <property type="entry name" value="ZINC FINGER PROTEIN 800"/>
    <property type="match status" value="1"/>
</dbReference>
<keyword evidence="1" id="KW-0479">Metal-binding</keyword>
<evidence type="ECO:0000256" key="2">
    <source>
        <dbReference type="SAM" id="MobiDB-lite"/>
    </source>
</evidence>
<feature type="compositionally biased region" description="Low complexity" evidence="2">
    <location>
        <begin position="467"/>
        <end position="481"/>
    </location>
</feature>
<feature type="domain" description="C2H2-type" evidence="3">
    <location>
        <begin position="84"/>
        <end position="111"/>
    </location>
</feature>
<evidence type="ECO:0000256" key="1">
    <source>
        <dbReference type="PROSITE-ProRule" id="PRU00042"/>
    </source>
</evidence>
<dbReference type="InterPro" id="IPR036236">
    <property type="entry name" value="Znf_C2H2_sf"/>
</dbReference>
<organism evidence="4">
    <name type="scientific">Cuerna arida</name>
    <dbReference type="NCBI Taxonomy" id="1464854"/>
    <lineage>
        <taxon>Eukaryota</taxon>
        <taxon>Metazoa</taxon>
        <taxon>Ecdysozoa</taxon>
        <taxon>Arthropoda</taxon>
        <taxon>Hexapoda</taxon>
        <taxon>Insecta</taxon>
        <taxon>Pterygota</taxon>
        <taxon>Neoptera</taxon>
        <taxon>Paraneoptera</taxon>
        <taxon>Hemiptera</taxon>
        <taxon>Auchenorrhyncha</taxon>
        <taxon>Membracoidea</taxon>
        <taxon>Cicadellidae</taxon>
        <taxon>Cicadellinae</taxon>
        <taxon>Proconiini</taxon>
        <taxon>Cuerna</taxon>
    </lineage>
</organism>
<feature type="region of interest" description="Disordered" evidence="2">
    <location>
        <begin position="703"/>
        <end position="730"/>
    </location>
</feature>
<reference evidence="4" key="1">
    <citation type="submission" date="2015-11" db="EMBL/GenBank/DDBJ databases">
        <title>De novo transcriptome assembly of four potential Pierce s Disease insect vectors from Arizona vineyards.</title>
        <authorList>
            <person name="Tassone E.E."/>
        </authorList>
    </citation>
    <scope>NUCLEOTIDE SEQUENCE</scope>
</reference>
<dbReference type="SUPFAM" id="SSF57667">
    <property type="entry name" value="beta-beta-alpha zinc fingers"/>
    <property type="match status" value="1"/>
</dbReference>
<dbReference type="PROSITE" id="PS00028">
    <property type="entry name" value="ZINC_FINGER_C2H2_1"/>
    <property type="match status" value="3"/>
</dbReference>
<dbReference type="EMBL" id="GECZ01008737">
    <property type="protein sequence ID" value="JAS61032.1"/>
    <property type="molecule type" value="Transcribed_RNA"/>
</dbReference>
<proteinExistence type="predicted"/>
<feature type="region of interest" description="Disordered" evidence="2">
    <location>
        <begin position="1081"/>
        <end position="1110"/>
    </location>
</feature>
<keyword evidence="1" id="KW-0863">Zinc-finger</keyword>
<name>A0A1B6GF08_9HEMI</name>
<dbReference type="Gene3D" id="3.30.160.60">
    <property type="entry name" value="Classic Zinc Finger"/>
    <property type="match status" value="2"/>
</dbReference>
<feature type="compositionally biased region" description="Basic residues" evidence="2">
    <location>
        <begin position="1009"/>
        <end position="1024"/>
    </location>
</feature>
<dbReference type="InterPro" id="IPR013087">
    <property type="entry name" value="Znf_C2H2_type"/>
</dbReference>
<gene>
    <name evidence="4" type="ORF">g.24464</name>
</gene>
<feature type="compositionally biased region" description="Low complexity" evidence="2">
    <location>
        <begin position="1"/>
        <end position="19"/>
    </location>
</feature>
<feature type="domain" description="C2H2-type" evidence="3">
    <location>
        <begin position="819"/>
        <end position="846"/>
    </location>
</feature>
<accession>A0A1B6GF08</accession>
<keyword evidence="1" id="KW-0862">Zinc</keyword>
<evidence type="ECO:0000259" key="3">
    <source>
        <dbReference type="PROSITE" id="PS50157"/>
    </source>
</evidence>
<feature type="compositionally biased region" description="Low complexity" evidence="2">
    <location>
        <begin position="1096"/>
        <end position="1108"/>
    </location>
</feature>
<feature type="compositionally biased region" description="Basic and acidic residues" evidence="2">
    <location>
        <begin position="1205"/>
        <end position="1226"/>
    </location>
</feature>
<feature type="region of interest" description="Disordered" evidence="2">
    <location>
        <begin position="153"/>
        <end position="185"/>
    </location>
</feature>
<dbReference type="GO" id="GO:0008270">
    <property type="term" value="F:zinc ion binding"/>
    <property type="evidence" value="ECO:0007669"/>
    <property type="project" value="UniProtKB-KW"/>
</dbReference>
<feature type="domain" description="C2H2-type" evidence="3">
    <location>
        <begin position="258"/>
        <end position="286"/>
    </location>
</feature>
<feature type="region of interest" description="Disordered" evidence="2">
    <location>
        <begin position="1183"/>
        <end position="1249"/>
    </location>
</feature>
<evidence type="ECO:0000313" key="4">
    <source>
        <dbReference type="EMBL" id="JAS61032.1"/>
    </source>
</evidence>
<feature type="region of interest" description="Disordered" evidence="2">
    <location>
        <begin position="462"/>
        <end position="488"/>
    </location>
</feature>
<sequence>MRAKPSSNSRAGKSSRGNGKSNGGNPRGVVKRRKEQEQKIIPDLSVLRQPVDTSICGLKQAVKVFETGTPEVLHLLTYDCDVVYECKVCRNLFRSIANFISHKRVYCTERYSRSQDLRSNKEGENYTVILEDKVSERLPTRITARKDLTSIVESLSGQTNRSPLSSEGAESGNDSRTTERRPTTVHLEPMDNTTFGVFQTVLNKPNSQDLMKSQVTELQNLLSQNEVVLGPDGRILQNGVLNVHREEPEEDHNNENSLVCSTCNVKFANRKTLSKHKRLFHEAVRTSYSCPCCKNYFANPWSVYRHLYKVHRKTNEQVRRLRSQIHKKDIKVDKSVINNTSSKKANSPNKKRIENENHLRVQQHNKEWMDHFEDDWELQRCGGCGRKFERKAALISHSQICQKRIAACNRIEQNHQVAVASNPTSLIVAVSPLSCSKKPVPKPSPEKKIGIQVRMNYCKNNSSCNGSPSQISSRQRSSSKSVLGDENDIETLSVDEKESFFQPGLMKSAVDLKESSVLEQFLKNASKCHSSEGVEKVNSYLSNGVNRLDKVQTYEISTCKRSTFLRSNVSKNKNLEAKCMQLRSALENGVSESKKSGGKDKVVESAVFFDNNIDNTSESNASAISSLSSQLTPLVDKGYVCEVEESIEIKNINISRTLDSVPEADSTSMSGGGGLTMTYNSRTYTGNIKFSPTTDARCEEVSTSVVSDESPQSTLHLQVDSSSLNDDDDDEVSINLKPLALVEQESKIIQESELENTISILTRNQLKAICKDDLKPNANDRKVSLENRMKKKTTDAEIEAATRELIKKKLYKYINEMKNSCNLCHKKFKNSWRMNQHIPIHTQWKRYKCLFNGCRYETFTKKRCVSHIAIHTKGNNKESPELLLGIINPSKWNLKLSDKWKTIGQAKNVPNVNNGQSRANSSHKLVKTVNRLPKKPLNHNIGDNRKNLLKINIKRLNEKKKTKLSRVLTKVGTKQKLLTDYKTFSKVSNLKGKGVLKTNKLKKIALQSPKRKLSVQKTSPKRLKEKQLKNGVSVSVQNLSQTKAVKSTVKKEGKSISPPRRKLPVVKKEVKEDEIVVNHVTLDSGSETGTGKGRVSRTSSRKSSVNSVDQPKSKICVNTIVKIEDSHTNHFPSDNYDSHSSIHIRGPEIIDGSSSMEEEESQESDRPVDDSHLKEIFMEVIFGPTKPSNPVQSLGRPVRNKTRPKRDNDFIIGSQKDEKETDDKSNLVKRSIKCSPGSRTSPESSKKSK</sequence>
<dbReference type="SMART" id="SM00355">
    <property type="entry name" value="ZnF_C2H2"/>
    <property type="match status" value="6"/>
</dbReference>
<feature type="compositionally biased region" description="Polar residues" evidence="2">
    <location>
        <begin position="153"/>
        <end position="165"/>
    </location>
</feature>
<dbReference type="PROSITE" id="PS50157">
    <property type="entry name" value="ZINC_FINGER_C2H2_2"/>
    <property type="match status" value="3"/>
</dbReference>